<feature type="region of interest" description="Disordered" evidence="8">
    <location>
        <begin position="95"/>
        <end position="149"/>
    </location>
</feature>
<feature type="transmembrane region" description="Helical" evidence="9">
    <location>
        <begin position="757"/>
        <end position="781"/>
    </location>
</feature>
<evidence type="ECO:0000256" key="8">
    <source>
        <dbReference type="SAM" id="MobiDB-lite"/>
    </source>
</evidence>
<keyword evidence="5 9" id="KW-1133">Transmembrane helix</keyword>
<organism evidence="11 12">
    <name type="scientific">Purpureocillium lilacinum</name>
    <name type="common">Paecilomyces lilacinus</name>
    <dbReference type="NCBI Taxonomy" id="33203"/>
    <lineage>
        <taxon>Eukaryota</taxon>
        <taxon>Fungi</taxon>
        <taxon>Dikarya</taxon>
        <taxon>Ascomycota</taxon>
        <taxon>Pezizomycotina</taxon>
        <taxon>Sordariomycetes</taxon>
        <taxon>Hypocreomycetidae</taxon>
        <taxon>Hypocreales</taxon>
        <taxon>Ophiocordycipitaceae</taxon>
        <taxon>Purpureocillium</taxon>
    </lineage>
</organism>
<feature type="transmembrane region" description="Helical" evidence="9">
    <location>
        <begin position="915"/>
        <end position="936"/>
    </location>
</feature>
<dbReference type="Pfam" id="PF00909">
    <property type="entry name" value="Ammonium_transp"/>
    <property type="match status" value="1"/>
</dbReference>
<feature type="transmembrane region" description="Helical" evidence="9">
    <location>
        <begin position="883"/>
        <end position="903"/>
    </location>
</feature>
<feature type="transmembrane region" description="Helical" evidence="9">
    <location>
        <begin position="694"/>
        <end position="716"/>
    </location>
</feature>
<feature type="transmembrane region" description="Helical" evidence="9">
    <location>
        <begin position="956"/>
        <end position="981"/>
    </location>
</feature>
<feature type="transmembrane region" description="Helical" evidence="9">
    <location>
        <begin position="723"/>
        <end position="745"/>
    </location>
</feature>
<dbReference type="PANTHER" id="PTHR43029:SF4">
    <property type="entry name" value="AMMONIUM TRANSPORTER MEP1-RELATED"/>
    <property type="match status" value="1"/>
</dbReference>
<feature type="compositionally biased region" description="Pro residues" evidence="8">
    <location>
        <begin position="441"/>
        <end position="452"/>
    </location>
</feature>
<feature type="region of interest" description="Disordered" evidence="8">
    <location>
        <begin position="355"/>
        <end position="374"/>
    </location>
</feature>
<evidence type="ECO:0000256" key="3">
    <source>
        <dbReference type="ARBA" id="ARBA00022448"/>
    </source>
</evidence>
<proteinExistence type="inferred from homology"/>
<accession>A0ABR0BP46</accession>
<dbReference type="InterPro" id="IPR001905">
    <property type="entry name" value="Ammonium_transpt"/>
</dbReference>
<keyword evidence="12" id="KW-1185">Reference proteome</keyword>
<dbReference type="NCBIfam" id="TIGR00836">
    <property type="entry name" value="amt"/>
    <property type="match status" value="1"/>
</dbReference>
<feature type="transmembrane region" description="Helical" evidence="9">
    <location>
        <begin position="825"/>
        <end position="846"/>
    </location>
</feature>
<feature type="region of interest" description="Disordered" evidence="8">
    <location>
        <begin position="182"/>
        <end position="205"/>
    </location>
</feature>
<feature type="compositionally biased region" description="Basic and acidic residues" evidence="8">
    <location>
        <begin position="1061"/>
        <end position="1084"/>
    </location>
</feature>
<evidence type="ECO:0000256" key="9">
    <source>
        <dbReference type="SAM" id="Phobius"/>
    </source>
</evidence>
<feature type="transmembrane region" description="Helical" evidence="9">
    <location>
        <begin position="858"/>
        <end position="877"/>
    </location>
</feature>
<evidence type="ECO:0000256" key="4">
    <source>
        <dbReference type="ARBA" id="ARBA00022692"/>
    </source>
</evidence>
<name>A0ABR0BP46_PURLI</name>
<dbReference type="PANTHER" id="PTHR43029">
    <property type="entry name" value="AMMONIUM TRANSPORTER MEP2"/>
    <property type="match status" value="1"/>
</dbReference>
<comment type="similarity">
    <text evidence="2">Belongs to the ammonia transporter channel (TC 1.A.11.2) family.</text>
</comment>
<evidence type="ECO:0000256" key="6">
    <source>
        <dbReference type="ARBA" id="ARBA00023136"/>
    </source>
</evidence>
<evidence type="ECO:0000259" key="10">
    <source>
        <dbReference type="Pfam" id="PF00909"/>
    </source>
</evidence>
<keyword evidence="7" id="KW-0924">Ammonia transport</keyword>
<dbReference type="InterPro" id="IPR018047">
    <property type="entry name" value="Ammonium_transpt_CS"/>
</dbReference>
<evidence type="ECO:0000256" key="2">
    <source>
        <dbReference type="ARBA" id="ARBA00005887"/>
    </source>
</evidence>
<feature type="domain" description="Ammonium transporter AmtB-like" evidence="10">
    <location>
        <begin position="605"/>
        <end position="1010"/>
    </location>
</feature>
<comment type="caution">
    <text evidence="11">The sequence shown here is derived from an EMBL/GenBank/DDBJ whole genome shotgun (WGS) entry which is preliminary data.</text>
</comment>
<feature type="region of interest" description="Disordered" evidence="8">
    <location>
        <begin position="1026"/>
        <end position="1084"/>
    </location>
</feature>
<evidence type="ECO:0000256" key="7">
    <source>
        <dbReference type="ARBA" id="ARBA00023177"/>
    </source>
</evidence>
<keyword evidence="6 9" id="KW-0472">Membrane</keyword>
<evidence type="ECO:0000313" key="11">
    <source>
        <dbReference type="EMBL" id="KAK4085711.1"/>
    </source>
</evidence>
<evidence type="ECO:0000313" key="12">
    <source>
        <dbReference type="Proteomes" id="UP001287286"/>
    </source>
</evidence>
<dbReference type="EMBL" id="JAWRVI010000047">
    <property type="protein sequence ID" value="KAK4085711.1"/>
    <property type="molecule type" value="Genomic_DNA"/>
</dbReference>
<dbReference type="Proteomes" id="UP001287286">
    <property type="component" value="Unassembled WGS sequence"/>
</dbReference>
<keyword evidence="3" id="KW-0813">Transport</keyword>
<feature type="transmembrane region" description="Helical" evidence="9">
    <location>
        <begin position="637"/>
        <end position="655"/>
    </location>
</feature>
<gene>
    <name evidence="11" type="ORF">Purlil1_9871</name>
</gene>
<dbReference type="PROSITE" id="PS01219">
    <property type="entry name" value="AMMONIUM_TRANSP"/>
    <property type="match status" value="1"/>
</dbReference>
<keyword evidence="4 9" id="KW-0812">Transmembrane</keyword>
<comment type="subcellular location">
    <subcellularLocation>
        <location evidence="1">Membrane</location>
        <topology evidence="1">Multi-pass membrane protein</topology>
    </subcellularLocation>
</comment>
<dbReference type="InterPro" id="IPR029020">
    <property type="entry name" value="Ammonium/urea_transptr"/>
</dbReference>
<sequence>MLSHWQACLLSPATLRRLGRATPTSVRIIIIIVVVVDEIGGRSRGGDNRGATQLIDAALPSCDNGLVSGTLIEEQLQPGLAQVRPVKSAFLLVRPAQPSTHQRQRQQHSKWRHHPRAGAGPKAAAWTDATHESSQSAARRACLTQPPTARPTTTGWLLSLLDAGAALYGAGMFYMRGTSRLEAASRRSGEGTTTGGKKKRNRMPQGIILSAEEDAVTSLRSPNSLGQPPAGWLAPCHPVQALSRPAGAGRSRVGAPTDGLFQRAADPGSDKGHSISRCHFVGVDTYCTYYCTLLGAEHSAAPRSDALQFGKAPPRLNFFLLALSRLAVSSLIVQSDRAPPVPCKAHPRELRVKPRRAPPRNRRPVFGTDKRPPPLYTRAAAQARLGNLGEQQHLRSRSRDAPYCAVRRGAALSSCPLSKPPPSRAAQCRPVPSAQDTVSSTPPPGSAAPRPTPRVARSLFLISACNVPARTRPPPLYLDFPFTYRLVARVLSLWDKLACSLVARLPLPMHVPRAAAVIPAYLSCSLSPLLLSPSPFINTARVSHSHHPCLRPAFPKQESNHPYLAYGTVPPAVRPFPAAALPPSQRAPTCPTENLNQWYQAGDQAFILLSACLVLLMVPGIAFLYSGLARRKSALSMLWVVMMSFSVVVFQWYFWGYSLAFGQTSGNPFIGDLKHFGLMKVWATPSVGSPLIPALLYSFYQMMFCAVTAALTVGAVAERGRVIPAMVFTFFWATLVYCPLAYWVWNANGWGFKHGVLDYAGGVPVEIGSGVSALAYSWVLGRRNDKMMMNFRPHNISLITLGTIFLWFGWLGFNGGSSFGANLRAVMACWNSCLTAMFAAMTWCLLDFRLAKKWSMVGWCSGTISGLVAATPASGFIDPWASIVLGVVAGIACNFGTKVKFLIRIDDSLDVFAEHGIGGMVGLIFNGFFATGKVIGLDGVNTGLTGGFLDGSYVTLGWQIAAIVASSSYAFVMSAIIAKIIDIIPGLKLRASEEAELLGMDDDQHGEFSYDYVEVRRDFLAWSPHRDEPAEDGEALEPQHGIQEHASMIRPHSSSDGGAVVEEKKSPASSLQDERVKVEGEKQA</sequence>
<dbReference type="SUPFAM" id="SSF111352">
    <property type="entry name" value="Ammonium transporter"/>
    <property type="match status" value="1"/>
</dbReference>
<feature type="transmembrane region" description="Helical" evidence="9">
    <location>
        <begin position="605"/>
        <end position="625"/>
    </location>
</feature>
<dbReference type="InterPro" id="IPR024041">
    <property type="entry name" value="NH4_transpt_AmtB-like_dom"/>
</dbReference>
<evidence type="ECO:0000256" key="1">
    <source>
        <dbReference type="ARBA" id="ARBA00004141"/>
    </source>
</evidence>
<dbReference type="Gene3D" id="1.10.3430.10">
    <property type="entry name" value="Ammonium transporter AmtB like domains"/>
    <property type="match status" value="1"/>
</dbReference>
<reference evidence="11 12" key="1">
    <citation type="journal article" date="2024" name="Microbiol. Resour. Announc.">
        <title>Genome annotations for the ascomycete fungi Trichoderma harzianum, Trichoderma aggressivum, and Purpureocillium lilacinum.</title>
        <authorList>
            <person name="Beijen E.P.W."/>
            <person name="Ohm R.A."/>
        </authorList>
    </citation>
    <scope>NUCLEOTIDE SEQUENCE [LARGE SCALE GENOMIC DNA]</scope>
    <source>
        <strain evidence="11 12">CBS 150709</strain>
    </source>
</reference>
<feature type="compositionally biased region" description="Basic residues" evidence="8">
    <location>
        <begin position="102"/>
        <end position="116"/>
    </location>
</feature>
<feature type="region of interest" description="Disordered" evidence="8">
    <location>
        <begin position="415"/>
        <end position="452"/>
    </location>
</feature>
<feature type="transmembrane region" description="Helical" evidence="9">
    <location>
        <begin position="793"/>
        <end position="813"/>
    </location>
</feature>
<evidence type="ECO:0000256" key="5">
    <source>
        <dbReference type="ARBA" id="ARBA00022989"/>
    </source>
</evidence>
<protein>
    <recommendedName>
        <fullName evidence="10">Ammonium transporter AmtB-like domain-containing protein</fullName>
    </recommendedName>
</protein>